<keyword evidence="9 11" id="KW-0804">Transcription</keyword>
<dbReference type="InterPro" id="IPR011260">
    <property type="entry name" value="RNAP_asu_C"/>
</dbReference>
<dbReference type="Gene3D" id="4.10.860.120">
    <property type="entry name" value="RNA polymerase II, clamp domain"/>
    <property type="match status" value="1"/>
</dbReference>
<keyword evidence="8 11" id="KW-0460">Magnesium</keyword>
<evidence type="ECO:0000256" key="2">
    <source>
        <dbReference type="ARBA" id="ARBA00006460"/>
    </source>
</evidence>
<proteinExistence type="inferred from homology"/>
<dbReference type="FunFam" id="4.10.860.120:FF:000001">
    <property type="entry name" value="DNA-directed RNA polymerase subunit beta"/>
    <property type="match status" value="1"/>
</dbReference>
<dbReference type="PANTHER" id="PTHR19376">
    <property type="entry name" value="DNA-DIRECTED RNA POLYMERASE"/>
    <property type="match status" value="1"/>
</dbReference>
<evidence type="ECO:0000256" key="8">
    <source>
        <dbReference type="ARBA" id="ARBA00022842"/>
    </source>
</evidence>
<gene>
    <name evidence="11" type="primary">rpoC</name>
    <name evidence="15" type="ORF">E5982_04415</name>
</gene>
<evidence type="ECO:0000256" key="13">
    <source>
        <dbReference type="SAM" id="Coils"/>
    </source>
</evidence>
<comment type="cofactor">
    <cofactor evidence="11">
        <name>Zn(2+)</name>
        <dbReference type="ChEBI" id="CHEBI:29105"/>
    </cofactor>
    <text evidence="11">Binds 2 Zn(2+) ions per subunit.</text>
</comment>
<dbReference type="NCBIfam" id="TIGR02386">
    <property type="entry name" value="rpoC_TIGR"/>
    <property type="match status" value="1"/>
</dbReference>
<dbReference type="RefSeq" id="WP_136845585.1">
    <property type="nucleotide sequence ID" value="NZ_SSTM01000002.1"/>
</dbReference>
<feature type="domain" description="RNA polymerase N-terminal" evidence="14">
    <location>
        <begin position="313"/>
        <end position="592"/>
    </location>
</feature>
<keyword evidence="7 11" id="KW-0862">Zinc</keyword>
<feature type="binding site" evidence="11">
    <location>
        <position position="957"/>
    </location>
    <ligand>
        <name>Zn(2+)</name>
        <dbReference type="ChEBI" id="CHEBI:29105"/>
        <label>2</label>
    </ligand>
</feature>
<keyword evidence="16" id="KW-1185">Reference proteome</keyword>
<dbReference type="Pfam" id="PF00623">
    <property type="entry name" value="RNA_pol_Rpb1_2"/>
    <property type="match status" value="2"/>
</dbReference>
<dbReference type="GO" id="GO:0000428">
    <property type="term" value="C:DNA-directed RNA polymerase complex"/>
    <property type="evidence" value="ECO:0007669"/>
    <property type="project" value="UniProtKB-KW"/>
</dbReference>
<accession>A0A4T9TCA9</accession>
<dbReference type="InterPro" id="IPR006592">
    <property type="entry name" value="RNA_pol_N"/>
</dbReference>
<feature type="binding site" evidence="11">
    <location>
        <position position="64"/>
    </location>
    <ligand>
        <name>Zn(2+)</name>
        <dbReference type="ChEBI" id="CHEBI:29105"/>
        <label>1</label>
    </ligand>
</feature>
<dbReference type="Pfam" id="PF05000">
    <property type="entry name" value="RNA_pol_Rpb1_4"/>
    <property type="match status" value="1"/>
</dbReference>
<dbReference type="InterPro" id="IPR007083">
    <property type="entry name" value="RNA_pol_Rpb1_4"/>
</dbReference>
<dbReference type="Gene3D" id="1.10.150.20">
    <property type="entry name" value="5' to 3' exonuclease, C-terminal subdomain"/>
    <property type="match status" value="1"/>
</dbReference>
<dbReference type="Pfam" id="PF04997">
    <property type="entry name" value="RNA_pol_Rpb1_1"/>
    <property type="match status" value="1"/>
</dbReference>
<dbReference type="Pfam" id="PF04998">
    <property type="entry name" value="RNA_pol_Rpb1_5"/>
    <property type="match status" value="1"/>
</dbReference>
<comment type="similarity">
    <text evidence="2 11 12">Belongs to the RNA polymerase beta' chain family.</text>
</comment>
<comment type="function">
    <text evidence="1 11 12">DNA-dependent RNA polymerase catalyzes the transcription of DNA into RNA using the four ribonucleoside triphosphates as substrates.</text>
</comment>
<keyword evidence="4 11" id="KW-0808">Transferase</keyword>
<keyword evidence="5 11" id="KW-0548">Nucleotidyltransferase</keyword>
<feature type="binding site" evidence="11">
    <location>
        <position position="80"/>
    </location>
    <ligand>
        <name>Zn(2+)</name>
        <dbReference type="ChEBI" id="CHEBI:29105"/>
        <label>1</label>
    </ligand>
</feature>
<dbReference type="Gene3D" id="1.10.40.90">
    <property type="match status" value="1"/>
</dbReference>
<feature type="binding site" evidence="11">
    <location>
        <position position="950"/>
    </location>
    <ligand>
        <name>Zn(2+)</name>
        <dbReference type="ChEBI" id="CHEBI:29105"/>
        <label>2</label>
    </ligand>
</feature>
<dbReference type="Gene3D" id="1.10.150.390">
    <property type="match status" value="1"/>
</dbReference>
<dbReference type="EC" id="2.7.7.6" evidence="11"/>
<feature type="binding site" evidence="11">
    <location>
        <position position="538"/>
    </location>
    <ligand>
        <name>Mg(2+)</name>
        <dbReference type="ChEBI" id="CHEBI:18420"/>
    </ligand>
</feature>
<dbReference type="Pfam" id="PF03118">
    <property type="entry name" value="RNA_pol_A_CTD"/>
    <property type="match status" value="1"/>
</dbReference>
<dbReference type="Gene3D" id="1.10.1790.20">
    <property type="match status" value="1"/>
</dbReference>
<organism evidence="15 16">
    <name type="scientific">Parvibacter caecicola</name>
    <dbReference type="NCBI Taxonomy" id="747645"/>
    <lineage>
        <taxon>Bacteria</taxon>
        <taxon>Bacillati</taxon>
        <taxon>Actinomycetota</taxon>
        <taxon>Coriobacteriia</taxon>
        <taxon>Coriobacteriales</taxon>
        <taxon>Coriobacteriaceae</taxon>
        <taxon>Parvibacter</taxon>
    </lineage>
</organism>
<dbReference type="SUPFAM" id="SSF47789">
    <property type="entry name" value="C-terminal domain of RNA polymerase alpha subunit"/>
    <property type="match status" value="1"/>
</dbReference>
<evidence type="ECO:0000256" key="6">
    <source>
        <dbReference type="ARBA" id="ARBA00022723"/>
    </source>
</evidence>
<feature type="binding site" evidence="11">
    <location>
        <position position="960"/>
    </location>
    <ligand>
        <name>Zn(2+)</name>
        <dbReference type="ChEBI" id="CHEBI:29105"/>
        <label>2</label>
    </ligand>
</feature>
<dbReference type="Pfam" id="PF04983">
    <property type="entry name" value="RNA_pol_Rpb1_3"/>
    <property type="match status" value="1"/>
</dbReference>
<evidence type="ECO:0000256" key="5">
    <source>
        <dbReference type="ARBA" id="ARBA00022695"/>
    </source>
</evidence>
<reference evidence="15 16" key="1">
    <citation type="submission" date="2019-04" db="EMBL/GenBank/DDBJ databases">
        <title>Microbes associate with the intestines of laboratory mice.</title>
        <authorList>
            <person name="Navarre W."/>
            <person name="Wong E."/>
            <person name="Huang K.C."/>
            <person name="Tropini C."/>
            <person name="Ng K."/>
            <person name="Yu B."/>
        </authorList>
    </citation>
    <scope>NUCLEOTIDE SEQUENCE [LARGE SCALE GENOMIC DNA]</scope>
    <source>
        <strain evidence="15 16">NM48_B13</strain>
    </source>
</reference>
<dbReference type="NCBIfam" id="NF011498">
    <property type="entry name" value="PRK14906.1"/>
    <property type="match status" value="1"/>
</dbReference>
<evidence type="ECO:0000256" key="4">
    <source>
        <dbReference type="ARBA" id="ARBA00022679"/>
    </source>
</evidence>
<evidence type="ECO:0000256" key="12">
    <source>
        <dbReference type="RuleBase" id="RU004279"/>
    </source>
</evidence>
<dbReference type="InterPro" id="IPR007080">
    <property type="entry name" value="RNA_pol_Rpb1_1"/>
</dbReference>
<sequence>MTEFDVNNFDGMRISLASAEDVRSWSRGEVKKPETINYRTLKPEKDGLYCEKIFGPTKDWECACGKYKRVRFKGIVCERCGVEVTRSKVRRERMGHIELAAPVSHIWYFKGSPSRLGYLLDIPPKELEKVLYFASSIVTWVDAEAREEDEEELRDELAADLEELDAERDRLIEATRRLSEAYQPEEDEFVDDLGDEERLTPEEVEEEIADIYEEFNERKALRQDAFDAFMKIVPRQLVPDEALYREMRSCYRDYFKGGMGAEAVRDLLDEMDLEKVSEELRDIIDNGKGQKRAKAIKRLKVVDAFMKSDNKPSDMILDVIPVIPPDLRPMVQLDGGRFATSDLNDLYRRVINRNNRLKRLLDLGAPEIIVNNEKRMLQEAVDSLFDNGRRGRPVTGPGNRPLKSLSDMLKGKQGRFRQNLLGKRVDYSGRSVIVVGPQLKLHQCGLPSQMALELFRPFVMKRLVELEYAANIKAAKRAVDRGASYVWDVLEEVIAEHPVLLNRAPTLHRLGIQAFEPVLVEGKAIRLHPLVCTAFNADFDGDQMAVHVPLGAEAQAEARVLMLSSNNIKSPAHGRPLTVPTQDMIIGLYYLTAARDGFPGEGRVFIDFADALNAYDARADLDLQAKIFVRLSEDTRVATAFGQFEDHAAGERIQTTVGRIVFNNVLPDDYPFLNYEMNKKEISRLVEDVTNSYALSEVPPILDGLKDAGFHYATRAGVTVSVYDATVPPNKGEILAEADAKVSAIDEDYEMGLMSNEERHKQVVDIWNLANEEVGEAMAENFDKFNPIYMMAFSGARGNIKQIRQLAGMRGLMSDPKGEIIDRPIKANFREGLSVLEYFISTHGARKGLADTALRTADSGYLTRRLVDVAQDVIIREIDCGTTEGVNYPIHTAKGELDENLIGRCLLEPVVNGDGEILMETEDYIRSLDDLRMLEANGVEEVVIRTIMTCHADHGVCQKCYGWDLATGRPVNIGTAVGIIAAQSIGEPGTQLTMRTFHTGGVAGEDITHGLPRVQELFEARKPKGQAVVAEISGTMQITGDKNSKTITIHDQEGNYREYLVSARAQMLPGVTDGCEVTVGQQLTRGSVNPHDLLRLTDPNTTLRYIVGEVQGVYVSQGVDINDKHIEVIARQMLRKVAVLEAGDSDFLPGRQVNRFEFEKVANQLIAEGKEPPVGQPLLLGITKASLATDSWLSAASFQETTKVLTDAAIEGKTDHLAGLKENVIIGKPIPAGTGLQRYRDVRLTYKGRPVEKVTNETLPEYAPDALREIEELLPQPQDWSLDADGYFNTAGSFGGFYSAFPIGHRGFTLSDEQARLYIYDDLHVSQRWANKFSEAGIETVADLVGHTEEDLLRIEGIGVKAIEELKEGLEEHDLLRIIEDDLTATSDDMSQLLDMVFSPDDTILIGGSETPSYNLDNEEMLGEALPPRSYQRNLEELDALLGSVGNFGFGVMSPSPSDDEDDED</sequence>
<evidence type="ECO:0000256" key="11">
    <source>
        <dbReference type="HAMAP-Rule" id="MF_01322"/>
    </source>
</evidence>
<dbReference type="Gene3D" id="2.40.40.20">
    <property type="match status" value="1"/>
</dbReference>
<feature type="coiled-coil region" evidence="13">
    <location>
        <begin position="143"/>
        <end position="181"/>
    </location>
</feature>
<dbReference type="InterPro" id="IPR007066">
    <property type="entry name" value="RNA_pol_Rpb1_3"/>
</dbReference>
<dbReference type="Proteomes" id="UP000309454">
    <property type="component" value="Unassembled WGS sequence"/>
</dbReference>
<evidence type="ECO:0000256" key="9">
    <source>
        <dbReference type="ARBA" id="ARBA00023163"/>
    </source>
</evidence>
<evidence type="ECO:0000259" key="14">
    <source>
        <dbReference type="SMART" id="SM00663"/>
    </source>
</evidence>
<dbReference type="InterPro" id="IPR038120">
    <property type="entry name" value="Rpb1_funnel_sf"/>
</dbReference>
<dbReference type="InterPro" id="IPR044893">
    <property type="entry name" value="RNA_pol_Rpb1_clamp_domain"/>
</dbReference>
<dbReference type="GO" id="GO:0008270">
    <property type="term" value="F:zinc ion binding"/>
    <property type="evidence" value="ECO:0007669"/>
    <property type="project" value="UniProtKB-UniRule"/>
</dbReference>
<dbReference type="InterPro" id="IPR012754">
    <property type="entry name" value="DNA-dir_RpoC_beta_prime_bact"/>
</dbReference>
<feature type="binding site" evidence="11">
    <location>
        <position position="540"/>
    </location>
    <ligand>
        <name>Mg(2+)</name>
        <dbReference type="ChEBI" id="CHEBI:18420"/>
    </ligand>
</feature>
<keyword evidence="3 11" id="KW-0240">DNA-directed RNA polymerase</keyword>
<dbReference type="EMBL" id="SSTM01000002">
    <property type="protein sequence ID" value="TJW11453.1"/>
    <property type="molecule type" value="Genomic_DNA"/>
</dbReference>
<comment type="cofactor">
    <cofactor evidence="11">
        <name>Mg(2+)</name>
        <dbReference type="ChEBI" id="CHEBI:18420"/>
    </cofactor>
    <text evidence="11">Binds 1 Mg(2+) ion per subunit.</text>
</comment>
<keyword evidence="6 11" id="KW-0479">Metal-binding</keyword>
<dbReference type="Gene3D" id="1.10.274.100">
    <property type="entry name" value="RNA polymerase Rpb1, domain 3"/>
    <property type="match status" value="1"/>
</dbReference>
<dbReference type="SUPFAM" id="SSF64484">
    <property type="entry name" value="beta and beta-prime subunits of DNA dependent RNA-polymerase"/>
    <property type="match status" value="1"/>
</dbReference>
<dbReference type="InterPro" id="IPR007081">
    <property type="entry name" value="RNA_pol_Rpb1_5"/>
</dbReference>
<comment type="subunit">
    <text evidence="11">The RNAP catalytic core consists of 2 alpha, 1 beta, 1 beta' and 1 omega subunit. When a sigma factor is associated with the core the holoenzyme is formed, which can initiate transcription.</text>
</comment>
<feature type="binding site" evidence="11">
    <location>
        <position position="77"/>
    </location>
    <ligand>
        <name>Zn(2+)</name>
        <dbReference type="ChEBI" id="CHEBI:29105"/>
        <label>1</label>
    </ligand>
</feature>
<name>A0A4T9TCA9_9ACTN</name>
<dbReference type="Gene3D" id="1.10.132.30">
    <property type="match status" value="1"/>
</dbReference>
<evidence type="ECO:0000313" key="15">
    <source>
        <dbReference type="EMBL" id="TJW11453.1"/>
    </source>
</evidence>
<dbReference type="HAMAP" id="MF_01322">
    <property type="entry name" value="RNApol_bact_RpoC"/>
    <property type="match status" value="1"/>
</dbReference>
<evidence type="ECO:0000313" key="16">
    <source>
        <dbReference type="Proteomes" id="UP000309454"/>
    </source>
</evidence>
<dbReference type="SMART" id="SM00663">
    <property type="entry name" value="RPOLA_N"/>
    <property type="match status" value="1"/>
</dbReference>
<dbReference type="GO" id="GO:0003677">
    <property type="term" value="F:DNA binding"/>
    <property type="evidence" value="ECO:0007669"/>
    <property type="project" value="UniProtKB-UniRule"/>
</dbReference>
<comment type="catalytic activity">
    <reaction evidence="10 11 12">
        <text>RNA(n) + a ribonucleoside 5'-triphosphate = RNA(n+1) + diphosphate</text>
        <dbReference type="Rhea" id="RHEA:21248"/>
        <dbReference type="Rhea" id="RHEA-COMP:14527"/>
        <dbReference type="Rhea" id="RHEA-COMP:17342"/>
        <dbReference type="ChEBI" id="CHEBI:33019"/>
        <dbReference type="ChEBI" id="CHEBI:61557"/>
        <dbReference type="ChEBI" id="CHEBI:140395"/>
        <dbReference type="EC" id="2.7.7.6"/>
    </reaction>
</comment>
<dbReference type="InterPro" id="IPR000722">
    <property type="entry name" value="RNA_pol_asu"/>
</dbReference>
<keyword evidence="13" id="KW-0175">Coiled coil</keyword>
<feature type="binding site" evidence="11">
    <location>
        <position position="62"/>
    </location>
    <ligand>
        <name>Zn(2+)</name>
        <dbReference type="ChEBI" id="CHEBI:29105"/>
        <label>1</label>
    </ligand>
</feature>
<feature type="binding site" evidence="11">
    <location>
        <position position="880"/>
    </location>
    <ligand>
        <name>Zn(2+)</name>
        <dbReference type="ChEBI" id="CHEBI:29105"/>
        <label>2</label>
    </ligand>
</feature>
<dbReference type="CDD" id="cd01609">
    <property type="entry name" value="RNAP_beta'_N"/>
    <property type="match status" value="1"/>
</dbReference>
<dbReference type="GO" id="GO:0006351">
    <property type="term" value="P:DNA-templated transcription"/>
    <property type="evidence" value="ECO:0007669"/>
    <property type="project" value="UniProtKB-UniRule"/>
</dbReference>
<evidence type="ECO:0000256" key="10">
    <source>
        <dbReference type="ARBA" id="ARBA00048552"/>
    </source>
</evidence>
<evidence type="ECO:0000256" key="3">
    <source>
        <dbReference type="ARBA" id="ARBA00022478"/>
    </source>
</evidence>
<evidence type="ECO:0000256" key="7">
    <source>
        <dbReference type="ARBA" id="ARBA00022833"/>
    </source>
</evidence>
<comment type="caution">
    <text evidence="15">The sequence shown here is derived from an EMBL/GenBank/DDBJ whole genome shotgun (WGS) entry which is preliminary data.</text>
</comment>
<dbReference type="GO" id="GO:0000287">
    <property type="term" value="F:magnesium ion binding"/>
    <property type="evidence" value="ECO:0007669"/>
    <property type="project" value="UniProtKB-UniRule"/>
</dbReference>
<dbReference type="OrthoDB" id="9815296at2"/>
<dbReference type="PANTHER" id="PTHR19376:SF54">
    <property type="entry name" value="DNA-DIRECTED RNA POLYMERASE SUBUNIT BETA"/>
    <property type="match status" value="1"/>
</dbReference>
<dbReference type="InterPro" id="IPR042102">
    <property type="entry name" value="RNA_pol_Rpb1_3_sf"/>
</dbReference>
<evidence type="ECO:0000256" key="1">
    <source>
        <dbReference type="ARBA" id="ARBA00004026"/>
    </source>
</evidence>
<dbReference type="Gene3D" id="2.40.50.100">
    <property type="match status" value="1"/>
</dbReference>
<protein>
    <recommendedName>
        <fullName evidence="11">DNA-directed RNA polymerase subunit beta'</fullName>
        <shortName evidence="11">RNAP subunit beta'</shortName>
        <ecNumber evidence="11">2.7.7.6</ecNumber>
    </recommendedName>
    <alternativeName>
        <fullName evidence="11">RNA polymerase subunit beta'</fullName>
    </alternativeName>
    <alternativeName>
        <fullName evidence="11">Transcriptase subunit beta'</fullName>
    </alternativeName>
</protein>
<feature type="binding site" evidence="11">
    <location>
        <position position="542"/>
    </location>
    <ligand>
        <name>Mg(2+)</name>
        <dbReference type="ChEBI" id="CHEBI:18420"/>
    </ligand>
</feature>
<dbReference type="GO" id="GO:0003899">
    <property type="term" value="F:DNA-directed RNA polymerase activity"/>
    <property type="evidence" value="ECO:0007669"/>
    <property type="project" value="UniProtKB-UniRule"/>
</dbReference>
<dbReference type="CDD" id="cd02655">
    <property type="entry name" value="RNAP_beta'_C"/>
    <property type="match status" value="1"/>
</dbReference>
<dbReference type="InterPro" id="IPR045867">
    <property type="entry name" value="DNA-dir_RpoC_beta_prime"/>
</dbReference>